<evidence type="ECO:0000256" key="3">
    <source>
        <dbReference type="ARBA" id="ARBA00023125"/>
    </source>
</evidence>
<dbReference type="GO" id="GO:0000978">
    <property type="term" value="F:RNA polymerase II cis-regulatory region sequence-specific DNA binding"/>
    <property type="evidence" value="ECO:0007669"/>
    <property type="project" value="TreeGrafter"/>
</dbReference>
<evidence type="ECO:0000256" key="1">
    <source>
        <dbReference type="ARBA" id="ARBA00004123"/>
    </source>
</evidence>
<comment type="caution">
    <text evidence="8">The sequence shown here is derived from an EMBL/GenBank/DDBJ whole genome shotgun (WGS) entry which is preliminary data.</text>
</comment>
<dbReference type="InterPro" id="IPR009057">
    <property type="entry name" value="Homeodomain-like_sf"/>
</dbReference>
<comment type="subcellular location">
    <subcellularLocation>
        <location evidence="1">Nucleus</location>
    </subcellularLocation>
</comment>
<keyword evidence="2" id="KW-0805">Transcription regulation</keyword>
<evidence type="ECO:0000259" key="7">
    <source>
        <dbReference type="PROSITE" id="PS51818"/>
    </source>
</evidence>
<accession>A0A818S454</accession>
<dbReference type="SUPFAM" id="SSF46689">
    <property type="entry name" value="Homeodomain-like"/>
    <property type="match status" value="1"/>
</dbReference>
<dbReference type="GO" id="GO:0048468">
    <property type="term" value="P:cell development"/>
    <property type="evidence" value="ECO:0007669"/>
    <property type="project" value="UniProtKB-ARBA"/>
</dbReference>
<dbReference type="GO" id="GO:0007399">
    <property type="term" value="P:nervous system development"/>
    <property type="evidence" value="ECO:0007669"/>
    <property type="project" value="UniProtKB-ARBA"/>
</dbReference>
<gene>
    <name evidence="8" type="ORF">OKA104_LOCUS9956</name>
    <name evidence="9" type="ORF">OXD698_LOCUS28823</name>
</gene>
<dbReference type="EMBL" id="CAJOAZ010003157">
    <property type="protein sequence ID" value="CAF3988792.1"/>
    <property type="molecule type" value="Genomic_DNA"/>
</dbReference>
<dbReference type="GO" id="GO:0000981">
    <property type="term" value="F:DNA-binding transcription factor activity, RNA polymerase II-specific"/>
    <property type="evidence" value="ECO:0007669"/>
    <property type="project" value="TreeGrafter"/>
</dbReference>
<protein>
    <recommendedName>
        <fullName evidence="7">Prospero domain-containing protein</fullName>
    </recommendedName>
</protein>
<proteinExistence type="predicted"/>
<feature type="domain" description="Prospero" evidence="7">
    <location>
        <begin position="1"/>
        <end position="77"/>
    </location>
</feature>
<dbReference type="AlphaFoldDB" id="A0A818S454"/>
<dbReference type="GO" id="GO:0005634">
    <property type="term" value="C:nucleus"/>
    <property type="evidence" value="ECO:0007669"/>
    <property type="project" value="UniProtKB-SubCell"/>
</dbReference>
<sequence length="77" mass="9157">MVYLKILKFYIKIEKYVRRCFSESIQNIDDLIVIPNCELSRILNLHYNRSNHINISISFKEIAQAALKELFLAIQQQ</sequence>
<keyword evidence="3" id="KW-0238">DNA-binding</keyword>
<organism evidence="8 10">
    <name type="scientific">Adineta steineri</name>
    <dbReference type="NCBI Taxonomy" id="433720"/>
    <lineage>
        <taxon>Eukaryota</taxon>
        <taxon>Metazoa</taxon>
        <taxon>Spiralia</taxon>
        <taxon>Gnathifera</taxon>
        <taxon>Rotifera</taxon>
        <taxon>Eurotatoria</taxon>
        <taxon>Bdelloidea</taxon>
        <taxon>Adinetida</taxon>
        <taxon>Adinetidae</taxon>
        <taxon>Adineta</taxon>
    </lineage>
</organism>
<dbReference type="Proteomes" id="UP000663844">
    <property type="component" value="Unassembled WGS sequence"/>
</dbReference>
<dbReference type="PANTHER" id="PTHR12198:SF0">
    <property type="entry name" value="HOMEOBOX PROTEIN PROSPERO"/>
    <property type="match status" value="1"/>
</dbReference>
<keyword evidence="6" id="KW-0539">Nucleus</keyword>
<name>A0A818S454_9BILA</name>
<dbReference type="InterPro" id="IPR037131">
    <property type="entry name" value="Homeo_prospero_dom_sf"/>
</dbReference>
<dbReference type="PROSITE" id="PS51818">
    <property type="entry name" value="HOMEO_PROSPERO"/>
    <property type="match status" value="1"/>
</dbReference>
<evidence type="ECO:0000256" key="6">
    <source>
        <dbReference type="ARBA" id="ARBA00023242"/>
    </source>
</evidence>
<keyword evidence="4" id="KW-0371">Homeobox</keyword>
<dbReference type="PANTHER" id="PTHR12198">
    <property type="entry name" value="HOMEOBOX PROTEIN PROSPERO/PROX-1/CEH-26"/>
    <property type="match status" value="1"/>
</dbReference>
<evidence type="ECO:0000313" key="8">
    <source>
        <dbReference type="EMBL" id="CAF3663897.1"/>
    </source>
</evidence>
<keyword evidence="5" id="KW-0804">Transcription</keyword>
<dbReference type="Gene3D" id="1.10.10.500">
    <property type="entry name" value="Homeo-prospero domain"/>
    <property type="match status" value="1"/>
</dbReference>
<evidence type="ECO:0000256" key="2">
    <source>
        <dbReference type="ARBA" id="ARBA00023015"/>
    </source>
</evidence>
<dbReference type="Proteomes" id="UP000663881">
    <property type="component" value="Unassembled WGS sequence"/>
</dbReference>
<dbReference type="EMBL" id="CAJOAY010000432">
    <property type="protein sequence ID" value="CAF3663897.1"/>
    <property type="molecule type" value="Genomic_DNA"/>
</dbReference>
<evidence type="ECO:0000313" key="9">
    <source>
        <dbReference type="EMBL" id="CAF3988792.1"/>
    </source>
</evidence>
<evidence type="ECO:0000256" key="5">
    <source>
        <dbReference type="ARBA" id="ARBA00023163"/>
    </source>
</evidence>
<evidence type="ECO:0000313" key="10">
    <source>
        <dbReference type="Proteomes" id="UP000663881"/>
    </source>
</evidence>
<dbReference type="InterPro" id="IPR023082">
    <property type="entry name" value="Homeo_prospero_dom"/>
</dbReference>
<dbReference type="InterPro" id="IPR039350">
    <property type="entry name" value="Prospero_homeodomain"/>
</dbReference>
<dbReference type="Pfam" id="PF05044">
    <property type="entry name" value="HPD"/>
    <property type="match status" value="1"/>
</dbReference>
<evidence type="ECO:0000256" key="4">
    <source>
        <dbReference type="ARBA" id="ARBA00023155"/>
    </source>
</evidence>
<reference evidence="8" key="1">
    <citation type="submission" date="2021-02" db="EMBL/GenBank/DDBJ databases">
        <authorList>
            <person name="Nowell W R."/>
        </authorList>
    </citation>
    <scope>NUCLEOTIDE SEQUENCE</scope>
</reference>